<reference evidence="16 28" key="11">
    <citation type="submission" date="2022-12" db="EMBL/GenBank/DDBJ databases">
        <title>Assessment of beneficial effects and identification of host adaptation-associated genes of Ligilactobacillus salivarius isolated from Meles meles.</title>
        <authorList>
            <person name="Wang Y."/>
        </authorList>
    </citation>
    <scope>NUCLEOTIDE SEQUENCE [LARGE SCALE GENOMIC DNA]</scope>
    <source>
        <strain evidence="16 28">S35</strain>
    </source>
</reference>
<dbReference type="Proteomes" id="UP000196255">
    <property type="component" value="Unassembled WGS sequence"/>
</dbReference>
<dbReference type="EMBL" id="CP007646">
    <property type="protein sequence ID" value="AIR10401.1"/>
    <property type="molecule type" value="Genomic_DNA"/>
</dbReference>
<reference evidence="17" key="13">
    <citation type="submission" date="2023-04" db="EMBL/GenBank/DDBJ databases">
        <title>Four porcine-derived lactic acid bacteria strains analyses and their evaluation as potential probiotics based on genomics.</title>
        <authorList>
            <person name="Niu D."/>
        </authorList>
    </citation>
    <scope>NUCLEOTIDE SEQUENCE</scope>
    <source>
        <strain evidence="17">ZSA5</strain>
    </source>
</reference>
<evidence type="ECO:0000313" key="15">
    <source>
        <dbReference type="EMBL" id="PWG52884.1"/>
    </source>
</evidence>
<evidence type="ECO:0000256" key="1">
    <source>
        <dbReference type="ARBA" id="ARBA00022490"/>
    </source>
</evidence>
<reference evidence="6" key="12">
    <citation type="submission" date="2023-02" db="EMBL/GenBank/DDBJ databases">
        <title>Draft Whole-Genome Sequences of competitive exclusion Lactobacillus salivarius strains for Poultry.</title>
        <authorList>
            <person name="Ma L.M."/>
            <person name="Lopez-Guerra N."/>
            <person name="Zhang G."/>
        </authorList>
    </citation>
    <scope>NUCLEOTIDE SEQUENCE</scope>
    <source>
        <strain evidence="6">Salm-9</strain>
    </source>
</reference>
<dbReference type="Proteomes" id="UP000470980">
    <property type="component" value="Unassembled WGS sequence"/>
</dbReference>
<dbReference type="Proteomes" id="UP000192575">
    <property type="component" value="Unassembled WGS sequence"/>
</dbReference>
<evidence type="ECO:0000313" key="23">
    <source>
        <dbReference type="Proteomes" id="UP000196255"/>
    </source>
</evidence>
<evidence type="ECO:0000313" key="12">
    <source>
        <dbReference type="EMBL" id="OQR25558.1"/>
    </source>
</evidence>
<dbReference type="AlphaFoldDB" id="A0A089QHH3"/>
<evidence type="ECO:0000313" key="5">
    <source>
        <dbReference type="EMBL" id="HJG15333.1"/>
    </source>
</evidence>
<evidence type="ECO:0000313" key="3">
    <source>
        <dbReference type="EMBL" id="AIR10401.1"/>
    </source>
</evidence>
<evidence type="ECO:0000313" key="9">
    <source>
        <dbReference type="EMBL" id="MYZ65882.1"/>
    </source>
</evidence>
<dbReference type="PIRSF" id="PIRSF031653">
    <property type="entry name" value="UCP031653"/>
    <property type="match status" value="1"/>
</dbReference>
<dbReference type="Proteomes" id="UP000029488">
    <property type="component" value="Chromosome"/>
</dbReference>
<evidence type="ECO:0000313" key="20">
    <source>
        <dbReference type="Proteomes" id="UP000192353"/>
    </source>
</evidence>
<reference evidence="5" key="10">
    <citation type="submission" date="2021-09" db="EMBL/GenBank/DDBJ databases">
        <authorList>
            <person name="Gilroy R."/>
        </authorList>
    </citation>
    <scope>NUCLEOTIDE SEQUENCE</scope>
    <source>
        <strain evidence="5">CHK189-29639</strain>
    </source>
</reference>
<dbReference type="RefSeq" id="WP_003700030.1">
    <property type="nucleotide sequence ID" value="NZ_CAKMBQ010000001.1"/>
</dbReference>
<dbReference type="Pfam" id="PF09902">
    <property type="entry name" value="DUF2129"/>
    <property type="match status" value="1"/>
</dbReference>
<reference evidence="4 19" key="2">
    <citation type="submission" date="2016-09" db="EMBL/GenBank/DDBJ databases">
        <title>Complete Genome Sequence of Lactobacillus salivarius Jin.</title>
        <authorList>
            <person name="Jin N."/>
            <person name="Li C."/>
            <person name="Wang M."/>
            <person name="Ren D."/>
            <person name="Di Y."/>
            <person name="Pan R."/>
            <person name="Du S."/>
            <person name="Lu H."/>
            <person name="Li X."/>
            <person name="Tian M."/>
        </authorList>
    </citation>
    <scope>NUCLEOTIDE SEQUENCE [LARGE SCALE GENOMIC DNA]</scope>
    <source>
        <strain evidence="4 19">CICC 23174</strain>
    </source>
</reference>
<dbReference type="EMBL" id="NFHF01000004">
    <property type="protein sequence ID" value="OUN19093.1"/>
    <property type="molecule type" value="Genomic_DNA"/>
</dbReference>
<dbReference type="EMBL" id="JAUIQT010000001">
    <property type="protein sequence ID" value="MDN4833569.1"/>
    <property type="molecule type" value="Genomic_DNA"/>
</dbReference>
<reference evidence="13" key="5">
    <citation type="journal article" date="2018" name="BMC Genomics">
        <title>Whole genome sequencing and function prediction of 133 gut anaerobes isolated from chicken caecum in pure cultures.</title>
        <authorList>
            <person name="Medvecky M."/>
            <person name="Cejkova D."/>
            <person name="Polansky O."/>
            <person name="Karasova D."/>
            <person name="Kubasova T."/>
            <person name="Cizek A."/>
            <person name="Rychlik I."/>
        </authorList>
    </citation>
    <scope>NUCLEOTIDE SEQUENCE</scope>
    <source>
        <strain evidence="13">An84</strain>
    </source>
</reference>
<dbReference type="EMBL" id="CP114509">
    <property type="protein sequence ID" value="WHS16929.1"/>
    <property type="molecule type" value="Genomic_DNA"/>
</dbReference>
<evidence type="ECO:0000313" key="24">
    <source>
        <dbReference type="Proteomes" id="UP000244552"/>
    </source>
</evidence>
<dbReference type="Proteomes" id="UP000192638">
    <property type="component" value="Unassembled WGS sequence"/>
</dbReference>
<organism evidence="3 18">
    <name type="scientific">Ligilactobacillus salivarius</name>
    <dbReference type="NCBI Taxonomy" id="1624"/>
    <lineage>
        <taxon>Bacteria</taxon>
        <taxon>Bacillati</taxon>
        <taxon>Bacillota</taxon>
        <taxon>Bacilli</taxon>
        <taxon>Lactobacillales</taxon>
        <taxon>Lactobacillaceae</taxon>
        <taxon>Ligilactobacillus</taxon>
    </lineage>
</organism>
<dbReference type="EMBL" id="QFAS01000005">
    <property type="protein sequence ID" value="PWG52884.1"/>
    <property type="molecule type" value="Genomic_DNA"/>
</dbReference>
<keyword evidence="1 2" id="KW-0963">Cytoplasm</keyword>
<evidence type="ECO:0000313" key="11">
    <source>
        <dbReference type="EMBL" id="OQQ90897.1"/>
    </source>
</evidence>
<proteinExistence type="inferred from homology"/>
<dbReference type="Proteomes" id="UP000192353">
    <property type="component" value="Unassembled WGS sequence"/>
</dbReference>
<accession>A0A089QHH3</accession>
<reference evidence="5" key="9">
    <citation type="journal article" date="2021" name="PeerJ">
        <title>Extensive microbial diversity within the chicken gut microbiome revealed by metagenomics and culture.</title>
        <authorList>
            <person name="Gilroy R."/>
            <person name="Ravi A."/>
            <person name="Getino M."/>
            <person name="Pursley I."/>
            <person name="Horton D.L."/>
            <person name="Alikhan N.F."/>
            <person name="Baker D."/>
            <person name="Gharbi K."/>
            <person name="Hall N."/>
            <person name="Watson M."/>
            <person name="Adriaenssens E.M."/>
            <person name="Foster-Nyarko E."/>
            <person name="Jarju S."/>
            <person name="Secka A."/>
            <person name="Antonio M."/>
            <person name="Oren A."/>
            <person name="Chaudhuri R.R."/>
            <person name="La Ragione R."/>
            <person name="Hildebrand F."/>
            <person name="Pallen M.J."/>
        </authorList>
    </citation>
    <scope>NUCLEOTIDE SEQUENCE</scope>
    <source>
        <strain evidence="5">CHK189-29639</strain>
    </source>
</reference>
<gene>
    <name evidence="13" type="ORF">B5G36_02390</name>
    <name evidence="12" type="ORF">B6U37_03470</name>
    <name evidence="11" type="ORF">B6U56_03665</name>
    <name evidence="10" type="ORF">B6U60_03045</name>
    <name evidence="4" type="ORF">BHF65_07660</name>
    <name evidence="15" type="ORF">DB362_02915</name>
    <name evidence="14" type="ORF">DBP89_01545</name>
    <name evidence="9" type="ORF">FYL06_02755</name>
    <name evidence="8" type="ORF">FYL10_00915</name>
    <name evidence="5" type="ORF">K8V06_04230</name>
    <name evidence="3" type="ORF">LSJ_0709</name>
    <name evidence="16" type="ORF">O2U02_05335</name>
    <name evidence="6" type="ORF">PV940_03855</name>
    <name evidence="17" type="ORF">QFE45_03940</name>
    <name evidence="7" type="ORF">QYC35_04885</name>
</gene>
<comment type="subcellular location">
    <subcellularLocation>
        <location evidence="2">Cytoplasm</location>
    </subcellularLocation>
</comment>
<reference evidence="3 18" key="1">
    <citation type="journal article" date="2014" name="BMC Genomics">
        <title>Unusual genome complexity in Lactobacillus salivarius JCM1046.</title>
        <authorList>
            <person name="Raftis E.J."/>
            <person name="Forde B.M."/>
            <person name="Claesson M.J."/>
            <person name="O'Toole P.W."/>
        </authorList>
    </citation>
    <scope>NUCLEOTIDE SEQUENCE [LARGE SCALE GENOMIC DNA]</scope>
    <source>
        <strain evidence="3 18">JCM1046</strain>
    </source>
</reference>
<reference evidence="7" key="14">
    <citation type="submission" date="2023-07" db="EMBL/GenBank/DDBJ databases">
        <title>Complete genome sequence of Ligilactobacillus salivarius SRCM217594 isolated from Gallus gallus domesticus feces.</title>
        <authorList>
            <person name="Yang H.-G."/>
            <person name="Ryu M.-S."/>
            <person name="Ha G.-S."/>
            <person name="Yang H.-J."/>
            <person name="Jeong D.-Y."/>
        </authorList>
    </citation>
    <scope>NUCLEOTIDE SEQUENCE</scope>
    <source>
        <strain evidence="7">SRCM217594</strain>
    </source>
</reference>
<evidence type="ECO:0000313" key="21">
    <source>
        <dbReference type="Proteomes" id="UP000192575"/>
    </source>
</evidence>
<reference evidence="14 24" key="6">
    <citation type="journal article" date="2018" name="Genome Announc.">
        <title>Fifty-Six Draft Genome Sequences of 10 Lactobacillus Species from 22 Commercial Dietary Supplements.</title>
        <authorList>
            <person name="Gangiredla J."/>
            <person name="Barnaba T.J."/>
            <person name="Mammel M.K."/>
            <person name="Lacher D.W."/>
            <person name="Elkins C.A."/>
            <person name="Lampel K.A."/>
            <person name="Whitehouse C.A."/>
            <person name="Tartera C."/>
        </authorList>
    </citation>
    <scope>NUCLEOTIDE SEQUENCE [LARGE SCALE GENOMIC DNA]</scope>
    <source>
        <strain evidence="14 24">DS11_12</strain>
    </source>
</reference>
<evidence type="ECO:0000313" key="26">
    <source>
        <dbReference type="Proteomes" id="UP000470980"/>
    </source>
</evidence>
<dbReference type="EMBL" id="NBEY01000032">
    <property type="protein sequence ID" value="OQR25558.1"/>
    <property type="molecule type" value="Genomic_DNA"/>
</dbReference>
<evidence type="ECO:0000256" key="2">
    <source>
        <dbReference type="HAMAP-Rule" id="MF_01126"/>
    </source>
</evidence>
<dbReference type="EMBL" id="CP017107">
    <property type="protein sequence ID" value="AOO74095.1"/>
    <property type="molecule type" value="Genomic_DNA"/>
</dbReference>
<dbReference type="Proteomes" id="UP001174888">
    <property type="component" value="Unassembled WGS sequence"/>
</dbReference>
<dbReference type="Proteomes" id="UP001231316">
    <property type="component" value="Chromosome"/>
</dbReference>
<dbReference type="EMBL" id="JARKHV010000002">
    <property type="protein sequence ID" value="MDF4186171.1"/>
    <property type="molecule type" value="Genomic_DNA"/>
</dbReference>
<dbReference type="Proteomes" id="UP000471300">
    <property type="component" value="Unassembled WGS sequence"/>
</dbReference>
<dbReference type="EMBL" id="CP123971">
    <property type="protein sequence ID" value="WII29264.1"/>
    <property type="molecule type" value="Genomic_DNA"/>
</dbReference>
<sequence length="92" mass="11030">MEFKRVERQGVIVYLKHLKQSKQLRKFGTIHYVSRKMKYVLIYMNAEDVNEALHKLKSMKFVSKVEISPRKEIDKDLEQVRGTARENLEDFD</sequence>
<dbReference type="EMBL" id="DYVK01000044">
    <property type="protein sequence ID" value="HJG15333.1"/>
    <property type="molecule type" value="Genomic_DNA"/>
</dbReference>
<dbReference type="Proteomes" id="UP001213566">
    <property type="component" value="Unassembled WGS sequence"/>
</dbReference>
<evidence type="ECO:0000313" key="22">
    <source>
        <dbReference type="Proteomes" id="UP000192638"/>
    </source>
</evidence>
<protein>
    <recommendedName>
        <fullName evidence="2">UPF0298 protein B5G36_02390</fullName>
    </recommendedName>
</protein>
<dbReference type="Proteomes" id="UP000759256">
    <property type="component" value="Unassembled WGS sequence"/>
</dbReference>
<evidence type="ECO:0000313" key="14">
    <source>
        <dbReference type="EMBL" id="PTR98838.1"/>
    </source>
</evidence>
<evidence type="ECO:0000313" key="17">
    <source>
        <dbReference type="EMBL" id="WII29264.1"/>
    </source>
</evidence>
<comment type="similarity">
    <text evidence="2">Belongs to the UPF0298 family.</text>
</comment>
<dbReference type="EMBL" id="VSTR01000001">
    <property type="protein sequence ID" value="MYY72258.1"/>
    <property type="molecule type" value="Genomic_DNA"/>
</dbReference>
<dbReference type="KEGG" id="lsj:LSJ_0709"/>
<evidence type="ECO:0000313" key="27">
    <source>
        <dbReference type="Proteomes" id="UP000471300"/>
    </source>
</evidence>
<evidence type="ECO:0000313" key="18">
    <source>
        <dbReference type="Proteomes" id="UP000029488"/>
    </source>
</evidence>
<dbReference type="Proteomes" id="UP000245607">
    <property type="component" value="Unassembled WGS sequence"/>
</dbReference>
<dbReference type="InterPro" id="IPR016979">
    <property type="entry name" value="DUF2129"/>
</dbReference>
<dbReference type="GeneID" id="89465451"/>
<reference evidence="15 25" key="7">
    <citation type="submission" date="2018-05" db="EMBL/GenBank/DDBJ databases">
        <title>Lactobacillus salivarius genome sequencing and assembly.</title>
        <authorList>
            <person name="Audisio C."/>
            <person name="Albarracin L."/>
            <person name="Torres M.J."/>
            <person name="Hebert E.M."/>
            <person name="Saavedra L."/>
        </authorList>
    </citation>
    <scope>NUCLEOTIDE SEQUENCE [LARGE SCALE GENOMIC DNA]</scope>
    <source>
        <strain evidence="15 25">A3iob</strain>
    </source>
</reference>
<dbReference type="EMBL" id="NBEB01000036">
    <property type="protein sequence ID" value="OQQ85016.1"/>
    <property type="molecule type" value="Genomic_DNA"/>
</dbReference>
<reference evidence="26 27" key="8">
    <citation type="journal article" date="2020" name="Food Funct.">
        <title>Screening of Lactobacillus salivarius strains from the feces of Chinese populations and the evaluation of their effects against intestinal inflammation in mice.</title>
        <authorList>
            <person name="Zhai Q."/>
            <person name="Shen X."/>
            <person name="Cen S."/>
            <person name="Zhang C."/>
            <person name="Tian F."/>
            <person name="Zhao J."/>
            <person name="Zhang H."/>
            <person name="Xue Y."/>
            <person name="Chen W."/>
        </authorList>
    </citation>
    <scope>NUCLEOTIDE SEQUENCE [LARGE SCALE GENOMIC DNA]</scope>
    <source>
        <strain evidence="9 27">FZJTZ28M4.scaf</strain>
        <strain evidence="8 26">FZJTZ9M6.scaf</strain>
    </source>
</reference>
<evidence type="ECO:0000313" key="19">
    <source>
        <dbReference type="Proteomes" id="UP000094723"/>
    </source>
</evidence>
<dbReference type="Proteomes" id="UP000244552">
    <property type="component" value="Unassembled WGS sequence"/>
</dbReference>
<reference evidence="23" key="4">
    <citation type="submission" date="2017-04" db="EMBL/GenBank/DDBJ databases">
        <title>Function of individual gut microbiota members based on whole genome sequencing of pure cultures obtained from chicken caecum.</title>
        <authorList>
            <person name="Medvecky M."/>
            <person name="Cejkova D."/>
            <person name="Polansky O."/>
            <person name="Karasova D."/>
            <person name="Kubasova T."/>
            <person name="Cizek A."/>
            <person name="Rychlik I."/>
        </authorList>
    </citation>
    <scope>NUCLEOTIDE SEQUENCE [LARGE SCALE GENOMIC DNA]</scope>
    <source>
        <strain evidence="23">An84</strain>
    </source>
</reference>
<dbReference type="HAMAP" id="MF_01126">
    <property type="entry name" value="UPF0298"/>
    <property type="match status" value="1"/>
</dbReference>
<dbReference type="EMBL" id="NBEF01000016">
    <property type="protein sequence ID" value="OQQ90897.1"/>
    <property type="molecule type" value="Genomic_DNA"/>
</dbReference>
<dbReference type="GO" id="GO:0005737">
    <property type="term" value="C:cytoplasm"/>
    <property type="evidence" value="ECO:0007669"/>
    <property type="project" value="UniProtKB-SubCell"/>
</dbReference>
<evidence type="ECO:0000313" key="10">
    <source>
        <dbReference type="EMBL" id="OQQ85016.1"/>
    </source>
</evidence>
<dbReference type="EMBL" id="VSTU01000002">
    <property type="protein sequence ID" value="MYZ65882.1"/>
    <property type="molecule type" value="Genomic_DNA"/>
</dbReference>
<dbReference type="Proteomes" id="UP000094723">
    <property type="component" value="Chromosome"/>
</dbReference>
<dbReference type="EMBL" id="QAGV01000001">
    <property type="protein sequence ID" value="PTR98838.1"/>
    <property type="molecule type" value="Genomic_DNA"/>
</dbReference>
<evidence type="ECO:0000313" key="13">
    <source>
        <dbReference type="EMBL" id="OUN19093.1"/>
    </source>
</evidence>
<evidence type="ECO:0000313" key="16">
    <source>
        <dbReference type="EMBL" id="WHS16929.1"/>
    </source>
</evidence>
<evidence type="ECO:0000313" key="25">
    <source>
        <dbReference type="Proteomes" id="UP000245607"/>
    </source>
</evidence>
<evidence type="ECO:0000313" key="4">
    <source>
        <dbReference type="EMBL" id="AOO74095.1"/>
    </source>
</evidence>
<reference evidence="20 21" key="3">
    <citation type="submission" date="2017-03" db="EMBL/GenBank/DDBJ databases">
        <title>Phylogenomics and comparative genomics of Lactobacillus salivarius, a mammalian gut commensal.</title>
        <authorList>
            <person name="Harris H.M."/>
        </authorList>
    </citation>
    <scope>NUCLEOTIDE SEQUENCE [LARGE SCALE GENOMIC DNA]</scope>
    <source>
        <strain evidence="12 20">AH4231</strain>
        <strain evidence="11 21">JCM 1047</strain>
        <strain evidence="10 22">LMG 14477</strain>
    </source>
</reference>
<evidence type="ECO:0000313" key="28">
    <source>
        <dbReference type="Proteomes" id="UP001224533"/>
    </source>
</evidence>
<dbReference type="Proteomes" id="UP001224533">
    <property type="component" value="Chromosome"/>
</dbReference>
<evidence type="ECO:0000313" key="6">
    <source>
        <dbReference type="EMBL" id="MDF4186171.1"/>
    </source>
</evidence>
<evidence type="ECO:0000313" key="7">
    <source>
        <dbReference type="EMBL" id="MDN4833569.1"/>
    </source>
</evidence>
<evidence type="ECO:0000313" key="8">
    <source>
        <dbReference type="EMBL" id="MYY72258.1"/>
    </source>
</evidence>
<name>A0A089QHH3_9LACO</name>